<dbReference type="Gene3D" id="1.25.40.900">
    <property type="match status" value="1"/>
</dbReference>
<keyword evidence="4" id="KW-0998">Cell outer membrane</keyword>
<dbReference type="EMBL" id="MLJW01000018">
    <property type="protein sequence ID" value="OIR12042.1"/>
    <property type="molecule type" value="Genomic_DNA"/>
</dbReference>
<evidence type="ECO:0000256" key="1">
    <source>
        <dbReference type="ARBA" id="ARBA00004442"/>
    </source>
</evidence>
<sequence>MADNTFITTGNSGRYITLNNYAFNNADAYALGIWQNAYISIKYANNIISAAPTLPNTANVNQYLGEAYAIRALMHFELVRNFATAYAVDSTKPGVPIINAFNLDPYTVPTRAVVKDVYKQIISDLEQAYKLMTIYRGTAYFSKYAARALEARVYQNMGDWADAKTTALDAIANSGVTLLPSTTYAAYWANPVVQSASTKNETFFEVASDLTSNNGFDQIGFIYLTVGGGYGDILATPELAGLYSATDARKALCPVGTRSGQAGTVYLCQKYPNPANGTDKDDIKVLRLSDVLLIAAEAYYNLGDIPNANLYLNKVAQQRDPSFAGWADAGTQVLEDILIERRKELAFEGSRFWDLVRLNRSWTKVKNQNPLTTVAVAPGNIALMFPIPLNEINANPNITQNPGY</sequence>
<comment type="caution">
    <text evidence="7">The sequence shown here is derived from an EMBL/GenBank/DDBJ whole genome shotgun (WGS) entry which is preliminary data.</text>
</comment>
<evidence type="ECO:0000259" key="6">
    <source>
        <dbReference type="Pfam" id="PF14322"/>
    </source>
</evidence>
<gene>
    <name evidence="7" type="ORF">GALL_62930</name>
</gene>
<evidence type="ECO:0000313" key="7">
    <source>
        <dbReference type="EMBL" id="OIR12042.1"/>
    </source>
</evidence>
<dbReference type="AlphaFoldDB" id="A0A1J5SU38"/>
<dbReference type="SUPFAM" id="SSF48452">
    <property type="entry name" value="TPR-like"/>
    <property type="match status" value="1"/>
</dbReference>
<comment type="subcellular location">
    <subcellularLocation>
        <location evidence="1">Cell outer membrane</location>
    </subcellularLocation>
</comment>
<dbReference type="Pfam" id="PF07980">
    <property type="entry name" value="SusD_RagB"/>
    <property type="match status" value="1"/>
</dbReference>
<evidence type="ECO:0000259" key="5">
    <source>
        <dbReference type="Pfam" id="PF07980"/>
    </source>
</evidence>
<keyword evidence="2" id="KW-0732">Signal</keyword>
<dbReference type="InterPro" id="IPR033985">
    <property type="entry name" value="SusD-like_N"/>
</dbReference>
<dbReference type="CDD" id="cd08977">
    <property type="entry name" value="SusD"/>
    <property type="match status" value="1"/>
</dbReference>
<dbReference type="InterPro" id="IPR011990">
    <property type="entry name" value="TPR-like_helical_dom_sf"/>
</dbReference>
<accession>A0A1J5SU38</accession>
<reference evidence="7" key="1">
    <citation type="submission" date="2016-10" db="EMBL/GenBank/DDBJ databases">
        <title>Sequence of Gallionella enrichment culture.</title>
        <authorList>
            <person name="Poehlein A."/>
            <person name="Muehling M."/>
            <person name="Daniel R."/>
        </authorList>
    </citation>
    <scope>NUCLEOTIDE SEQUENCE</scope>
</reference>
<evidence type="ECO:0000256" key="3">
    <source>
        <dbReference type="ARBA" id="ARBA00023136"/>
    </source>
</evidence>
<dbReference type="Pfam" id="PF14322">
    <property type="entry name" value="SusD-like_3"/>
    <property type="match status" value="1"/>
</dbReference>
<keyword evidence="3" id="KW-0472">Membrane</keyword>
<evidence type="ECO:0000256" key="4">
    <source>
        <dbReference type="ARBA" id="ARBA00023237"/>
    </source>
</evidence>
<protein>
    <submittedName>
        <fullName evidence="7">SusD family protein</fullName>
    </submittedName>
</protein>
<name>A0A1J5SU38_9ZZZZ</name>
<dbReference type="GO" id="GO:0009279">
    <property type="term" value="C:cell outer membrane"/>
    <property type="evidence" value="ECO:0007669"/>
    <property type="project" value="UniProtKB-SubCell"/>
</dbReference>
<feature type="domain" description="RagB/SusD" evidence="5">
    <location>
        <begin position="264"/>
        <end position="404"/>
    </location>
</feature>
<dbReference type="Gene3D" id="2.20.20.130">
    <property type="match status" value="1"/>
</dbReference>
<feature type="domain" description="SusD-like N-terminal" evidence="6">
    <location>
        <begin position="19"/>
        <end position="154"/>
    </location>
</feature>
<organism evidence="7">
    <name type="scientific">mine drainage metagenome</name>
    <dbReference type="NCBI Taxonomy" id="410659"/>
    <lineage>
        <taxon>unclassified sequences</taxon>
        <taxon>metagenomes</taxon>
        <taxon>ecological metagenomes</taxon>
    </lineage>
</organism>
<dbReference type="InterPro" id="IPR012944">
    <property type="entry name" value="SusD_RagB_dom"/>
</dbReference>
<proteinExistence type="predicted"/>
<evidence type="ECO:0000256" key="2">
    <source>
        <dbReference type="ARBA" id="ARBA00022729"/>
    </source>
</evidence>
<dbReference type="Gene3D" id="1.25.40.390">
    <property type="match status" value="1"/>
</dbReference>